<dbReference type="OrthoDB" id="1750575at2759"/>
<dbReference type="Proteomes" id="UP000187406">
    <property type="component" value="Unassembled WGS sequence"/>
</dbReference>
<proteinExistence type="predicted"/>
<feature type="non-terminal residue" evidence="1">
    <location>
        <position position="1"/>
    </location>
</feature>
<sequence>DLQNVRATYRLHEKNYLKWSQFVKTYLKGKGRLNHLLRTGQKPRDPKFDTWDEADSTIMSWLWDLMDPAISDTCIATKQGSRTNLWQELNHHRVFEMKCPEDLATLKIFVEKDWVYDFQADLNHEFDQVKIQILRKEEIPSLEETISLIQAEDHGEGQERDGFNSEEIERIKNLLGSLEQPSSALSLVLSGKSPFSFGLNASEKFSSDSWIIDSGATDHMTYTSQYFSTYTP</sequence>
<comment type="caution">
    <text evidence="1">The sequence shown here is derived from an EMBL/GenBank/DDBJ whole genome shotgun (WGS) entry which is preliminary data.</text>
</comment>
<organism evidence="1 2">
    <name type="scientific">Cephalotus follicularis</name>
    <name type="common">Albany pitcher plant</name>
    <dbReference type="NCBI Taxonomy" id="3775"/>
    <lineage>
        <taxon>Eukaryota</taxon>
        <taxon>Viridiplantae</taxon>
        <taxon>Streptophyta</taxon>
        <taxon>Embryophyta</taxon>
        <taxon>Tracheophyta</taxon>
        <taxon>Spermatophyta</taxon>
        <taxon>Magnoliopsida</taxon>
        <taxon>eudicotyledons</taxon>
        <taxon>Gunneridae</taxon>
        <taxon>Pentapetalae</taxon>
        <taxon>rosids</taxon>
        <taxon>fabids</taxon>
        <taxon>Oxalidales</taxon>
        <taxon>Cephalotaceae</taxon>
        <taxon>Cephalotus</taxon>
    </lineage>
</organism>
<dbReference type="AlphaFoldDB" id="A0A1Q3BDM0"/>
<evidence type="ECO:0000313" key="1">
    <source>
        <dbReference type="EMBL" id="GAV66127.1"/>
    </source>
</evidence>
<keyword evidence="2" id="KW-1185">Reference proteome</keyword>
<feature type="non-terminal residue" evidence="1">
    <location>
        <position position="232"/>
    </location>
</feature>
<dbReference type="PANTHER" id="PTHR37610:SF92">
    <property type="entry name" value="RETROTRANSPOSON COPIA-LIKE N-TERMINAL DOMAIN-CONTAINING PROTEIN"/>
    <property type="match status" value="1"/>
</dbReference>
<dbReference type="InParanoid" id="A0A1Q3BDM0"/>
<dbReference type="PANTHER" id="PTHR37610">
    <property type="entry name" value="CCHC-TYPE DOMAIN-CONTAINING PROTEIN"/>
    <property type="match status" value="1"/>
</dbReference>
<protein>
    <submittedName>
        <fullName evidence="1">UBN2_3 domain-containing protein</fullName>
    </submittedName>
</protein>
<dbReference type="EMBL" id="BDDD01000458">
    <property type="protein sequence ID" value="GAV66127.1"/>
    <property type="molecule type" value="Genomic_DNA"/>
</dbReference>
<accession>A0A1Q3BDM0</accession>
<name>A0A1Q3BDM0_CEPFO</name>
<reference evidence="2" key="1">
    <citation type="submission" date="2016-04" db="EMBL/GenBank/DDBJ databases">
        <title>Cephalotus genome sequencing.</title>
        <authorList>
            <person name="Fukushima K."/>
            <person name="Hasebe M."/>
            <person name="Fang X."/>
        </authorList>
    </citation>
    <scope>NUCLEOTIDE SEQUENCE [LARGE SCALE GENOMIC DNA]</scope>
    <source>
        <strain evidence="2">cv. St1</strain>
    </source>
</reference>
<gene>
    <name evidence="1" type="ORF">CFOL_v3_09637</name>
</gene>
<evidence type="ECO:0000313" key="2">
    <source>
        <dbReference type="Proteomes" id="UP000187406"/>
    </source>
</evidence>